<accession>A0A2D1U7K9</accession>
<proteinExistence type="predicted"/>
<dbReference type="RefSeq" id="WP_099439509.1">
    <property type="nucleotide sequence ID" value="NZ_CP024091.1"/>
</dbReference>
<evidence type="ECO:0000313" key="2">
    <source>
        <dbReference type="Proteomes" id="UP000223749"/>
    </source>
</evidence>
<reference evidence="1 2" key="1">
    <citation type="submission" date="2017-10" db="EMBL/GenBank/DDBJ databases">
        <title>Whole genome of Pedobacter ginsengisoli T01R-27 isolated from tomato rhizosphere.</title>
        <authorList>
            <person name="Weon H.-Y."/>
            <person name="Lee S.A."/>
            <person name="Sang M.K."/>
            <person name="Song J."/>
        </authorList>
    </citation>
    <scope>NUCLEOTIDE SEQUENCE [LARGE SCALE GENOMIC DNA]</scope>
    <source>
        <strain evidence="1 2">T01R-27</strain>
    </source>
</reference>
<name>A0A2D1U7K9_9SPHI</name>
<protein>
    <recommendedName>
        <fullName evidence="3">Sugar-binding protein</fullName>
    </recommendedName>
</protein>
<sequence length="264" mass="30865">MKVGFVLSLLFIIPSFLYGQYPVFGDEKRPKGNISSFIESCYDTSQGMSVLVSKNKFNYNQNGVLIERIVYDTIDSTKVYQKVSYIYEDAELFEEVGETYKIRYAYDDNGKKLAEKYTSANINYLKRYDYNTNGQVVKLVSYSPKGKLLYSESFKYDDQKALLKFAHTVPDSSDKSFLAIYTPDAKGKRISERVYAATDYILYTSKFKYDSQDQLIEEMRYNYSGTYIFKKTFKYVYDKVGNWTSLIHKNKTSSYLTIRQIQYN</sequence>
<evidence type="ECO:0008006" key="3">
    <source>
        <dbReference type="Google" id="ProtNLM"/>
    </source>
</evidence>
<dbReference type="Proteomes" id="UP000223749">
    <property type="component" value="Chromosome"/>
</dbReference>
<gene>
    <name evidence="1" type="ORF">CPT03_14460</name>
</gene>
<organism evidence="1 2">
    <name type="scientific">Pedobacter ginsengisoli</name>
    <dbReference type="NCBI Taxonomy" id="363852"/>
    <lineage>
        <taxon>Bacteria</taxon>
        <taxon>Pseudomonadati</taxon>
        <taxon>Bacteroidota</taxon>
        <taxon>Sphingobacteriia</taxon>
        <taxon>Sphingobacteriales</taxon>
        <taxon>Sphingobacteriaceae</taxon>
        <taxon>Pedobacter</taxon>
    </lineage>
</organism>
<dbReference type="KEGG" id="pgs:CPT03_14460"/>
<dbReference type="OrthoDB" id="1046747at2"/>
<dbReference type="AlphaFoldDB" id="A0A2D1U7K9"/>
<dbReference type="EMBL" id="CP024091">
    <property type="protein sequence ID" value="ATP57589.1"/>
    <property type="molecule type" value="Genomic_DNA"/>
</dbReference>
<evidence type="ECO:0000313" key="1">
    <source>
        <dbReference type="EMBL" id="ATP57589.1"/>
    </source>
</evidence>
<dbReference type="Gene3D" id="2.180.10.10">
    <property type="entry name" value="RHS repeat-associated core"/>
    <property type="match status" value="1"/>
</dbReference>
<keyword evidence="2" id="KW-1185">Reference proteome</keyword>